<evidence type="ECO:0000313" key="2">
    <source>
        <dbReference type="Proteomes" id="UP001153269"/>
    </source>
</evidence>
<proteinExistence type="predicted"/>
<organism evidence="1 2">
    <name type="scientific">Pleuronectes platessa</name>
    <name type="common">European plaice</name>
    <dbReference type="NCBI Taxonomy" id="8262"/>
    <lineage>
        <taxon>Eukaryota</taxon>
        <taxon>Metazoa</taxon>
        <taxon>Chordata</taxon>
        <taxon>Craniata</taxon>
        <taxon>Vertebrata</taxon>
        <taxon>Euteleostomi</taxon>
        <taxon>Actinopterygii</taxon>
        <taxon>Neopterygii</taxon>
        <taxon>Teleostei</taxon>
        <taxon>Neoteleostei</taxon>
        <taxon>Acanthomorphata</taxon>
        <taxon>Carangaria</taxon>
        <taxon>Pleuronectiformes</taxon>
        <taxon>Pleuronectoidei</taxon>
        <taxon>Pleuronectidae</taxon>
        <taxon>Pleuronectes</taxon>
    </lineage>
</organism>
<accession>A0A9N7TSP5</accession>
<dbReference type="Proteomes" id="UP001153269">
    <property type="component" value="Unassembled WGS sequence"/>
</dbReference>
<dbReference type="AlphaFoldDB" id="A0A9N7TSP5"/>
<dbReference type="EMBL" id="CADEAL010000237">
    <property type="protein sequence ID" value="CAB1417013.1"/>
    <property type="molecule type" value="Genomic_DNA"/>
</dbReference>
<sequence length="109" mass="11702">MACVSKYNNFQPGLRGSCCHAPGNFLVLEAVEHAGAKIRYAVRGKKKNKKKKKQQQGADCSLFSLPPPILGSSPPWLPPEGPPLKWRWGGGGNVTGVDIVPPSRPCAPQ</sequence>
<reference evidence="1" key="1">
    <citation type="submission" date="2020-03" db="EMBL/GenBank/DDBJ databases">
        <authorList>
            <person name="Weist P."/>
        </authorList>
    </citation>
    <scope>NUCLEOTIDE SEQUENCE</scope>
</reference>
<comment type="caution">
    <text evidence="1">The sequence shown here is derived from an EMBL/GenBank/DDBJ whole genome shotgun (WGS) entry which is preliminary data.</text>
</comment>
<protein>
    <submittedName>
        <fullName evidence="1">Uncharacterized protein</fullName>
    </submittedName>
</protein>
<evidence type="ECO:0000313" key="1">
    <source>
        <dbReference type="EMBL" id="CAB1417013.1"/>
    </source>
</evidence>
<name>A0A9N7TSP5_PLEPL</name>
<keyword evidence="2" id="KW-1185">Reference proteome</keyword>
<gene>
    <name evidence="1" type="ORF">PLEPLA_LOCUS4806</name>
</gene>